<protein>
    <submittedName>
        <fullName evidence="11">DWNN-domain-containing protein</fullName>
    </submittedName>
</protein>
<feature type="compositionally biased region" description="Low complexity" evidence="7">
    <location>
        <begin position="537"/>
        <end position="546"/>
    </location>
</feature>
<feature type="compositionally biased region" description="Basic and acidic residues" evidence="7">
    <location>
        <begin position="499"/>
        <end position="517"/>
    </location>
</feature>
<dbReference type="InterPro" id="IPR001878">
    <property type="entry name" value="Znf_CCHC"/>
</dbReference>
<evidence type="ECO:0000256" key="1">
    <source>
        <dbReference type="ARBA" id="ARBA00004123"/>
    </source>
</evidence>
<dbReference type="AlphaFoldDB" id="A0A3N4I8I2"/>
<comment type="subcellular location">
    <subcellularLocation>
        <location evidence="1">Nucleus</location>
    </subcellularLocation>
</comment>
<dbReference type="InterPro" id="IPR013083">
    <property type="entry name" value="Znf_RING/FYVE/PHD"/>
</dbReference>
<dbReference type="InterPro" id="IPR025829">
    <property type="entry name" value="Zn_knuckle_CX2CX3GHX4C"/>
</dbReference>
<dbReference type="Gene3D" id="3.30.40.10">
    <property type="entry name" value="Zinc/RING finger domain, C3HC4 (zinc finger)"/>
    <property type="match status" value="1"/>
</dbReference>
<accession>A0A3N4I8I2</accession>
<organism evidence="11 12">
    <name type="scientific">Ascobolus immersus RN42</name>
    <dbReference type="NCBI Taxonomy" id="1160509"/>
    <lineage>
        <taxon>Eukaryota</taxon>
        <taxon>Fungi</taxon>
        <taxon>Dikarya</taxon>
        <taxon>Ascomycota</taxon>
        <taxon>Pezizomycotina</taxon>
        <taxon>Pezizomycetes</taxon>
        <taxon>Pezizales</taxon>
        <taxon>Ascobolaceae</taxon>
        <taxon>Ascobolus</taxon>
    </lineage>
</organism>
<dbReference type="Pfam" id="PF08783">
    <property type="entry name" value="DWNN"/>
    <property type="match status" value="1"/>
</dbReference>
<sequence>MSASVFFKFKSQKEPSRVTFDGTGISVFELKREIIVQNRLGDGTDFDLVIANQDTNEEYDDDTTIIPRNTYIIARRLPAIKQGRGTAARYVSGRMPTAALPNAGRVEKSFAAQKNAMNNRQDNFGNRNQSQQNGPHQGGGGGDSEEDKIAQMFQQSNEQWQQTQERMATATPVYRGGPNQGGFKKNAPPVPSHPPPTGYICYRCGEKGHWIQACPTNSDPNYDGRPRVKRTTGIPRSFLKTVEKPLPPTANSGLDGQTSLPQQPSAVMVNADGQFVIAEPDKASWDTYQLKASKSAAKVQRDKELEERGIECSHCQKLYKDAVKTPCCEKTFCEECIQHQLLESDFICPICETKDVLLDQLVPDMEVRKKVDDYLVEKKAREAKEPPRPQNAPQQNFNRGPMPQQQRFGPGPQMMNRPMMNGPQRPMPMQQPRTMVQPQRPAAPVVQNSQPKPASAPVVANNGAPAPTRVATPPQAPTVPATESTVAASTEGTATAGAKADDTTKTDGEATEKKEGTESTDSPAPASTAGDNSTSKPTAADGTGAPTTPPAAPASTGTSTPPAAGSTSAQTNAPSGSSGSAPVNPRKRPADDIPNAPRAPSAMRNQPPNQAHNNQHRPNMHHPNQMHNNFQQNQFRPPMGNMQQFPYFNQMGYPMPQQPFFPGMPMPPFNGMGYGAPNPNMMFNNPAMFMPPMFNGFPNQMGMPVGNAGGFNNGAAGTGMMPMNQAGGPGVANQQRPVKRVRQDDYTGMGQ</sequence>
<dbReference type="SMART" id="SM00343">
    <property type="entry name" value="ZnF_C2HC"/>
    <property type="match status" value="1"/>
</dbReference>
<reference evidence="11 12" key="1">
    <citation type="journal article" date="2018" name="Nat. Ecol. Evol.">
        <title>Pezizomycetes genomes reveal the molecular basis of ectomycorrhizal truffle lifestyle.</title>
        <authorList>
            <person name="Murat C."/>
            <person name="Payen T."/>
            <person name="Noel B."/>
            <person name="Kuo A."/>
            <person name="Morin E."/>
            <person name="Chen J."/>
            <person name="Kohler A."/>
            <person name="Krizsan K."/>
            <person name="Balestrini R."/>
            <person name="Da Silva C."/>
            <person name="Montanini B."/>
            <person name="Hainaut M."/>
            <person name="Levati E."/>
            <person name="Barry K.W."/>
            <person name="Belfiori B."/>
            <person name="Cichocki N."/>
            <person name="Clum A."/>
            <person name="Dockter R.B."/>
            <person name="Fauchery L."/>
            <person name="Guy J."/>
            <person name="Iotti M."/>
            <person name="Le Tacon F."/>
            <person name="Lindquist E.A."/>
            <person name="Lipzen A."/>
            <person name="Malagnac F."/>
            <person name="Mello A."/>
            <person name="Molinier V."/>
            <person name="Miyauchi S."/>
            <person name="Poulain J."/>
            <person name="Riccioni C."/>
            <person name="Rubini A."/>
            <person name="Sitrit Y."/>
            <person name="Splivallo R."/>
            <person name="Traeger S."/>
            <person name="Wang M."/>
            <person name="Zifcakova L."/>
            <person name="Wipf D."/>
            <person name="Zambonelli A."/>
            <person name="Paolocci F."/>
            <person name="Nowrousian M."/>
            <person name="Ottonello S."/>
            <person name="Baldrian P."/>
            <person name="Spatafora J.W."/>
            <person name="Henrissat B."/>
            <person name="Nagy L.G."/>
            <person name="Aury J.M."/>
            <person name="Wincker P."/>
            <person name="Grigoriev I.V."/>
            <person name="Bonfante P."/>
            <person name="Martin F.M."/>
        </authorList>
    </citation>
    <scope>NUCLEOTIDE SEQUENCE [LARGE SCALE GENOMIC DNA]</scope>
    <source>
        <strain evidence="11 12">RN42</strain>
    </source>
</reference>
<dbReference type="PANTHER" id="PTHR15439">
    <property type="entry name" value="RETINOBLASTOMA-BINDING PROTEIN 6"/>
    <property type="match status" value="1"/>
</dbReference>
<dbReference type="InterPro" id="IPR014891">
    <property type="entry name" value="DWNN_domain"/>
</dbReference>
<dbReference type="EMBL" id="ML119672">
    <property type="protein sequence ID" value="RPA82393.1"/>
    <property type="molecule type" value="Genomic_DNA"/>
</dbReference>
<keyword evidence="3 6" id="KW-0863">Zinc-finger</keyword>
<evidence type="ECO:0000259" key="10">
    <source>
        <dbReference type="PROSITE" id="PS51282"/>
    </source>
</evidence>
<feature type="region of interest" description="Disordered" evidence="7">
    <location>
        <begin position="380"/>
        <end position="637"/>
    </location>
</feature>
<dbReference type="InterPro" id="IPR001841">
    <property type="entry name" value="Znf_RING"/>
</dbReference>
<evidence type="ECO:0000313" key="11">
    <source>
        <dbReference type="EMBL" id="RPA82393.1"/>
    </source>
</evidence>
<dbReference type="GO" id="GO:0061630">
    <property type="term" value="F:ubiquitin protein ligase activity"/>
    <property type="evidence" value="ECO:0007669"/>
    <property type="project" value="InterPro"/>
</dbReference>
<dbReference type="SUPFAM" id="SSF57756">
    <property type="entry name" value="Retrovirus zinc finger-like domains"/>
    <property type="match status" value="1"/>
</dbReference>
<dbReference type="SUPFAM" id="SSF57850">
    <property type="entry name" value="RING/U-box"/>
    <property type="match status" value="1"/>
</dbReference>
<keyword evidence="4" id="KW-0862">Zinc</keyword>
<evidence type="ECO:0000259" key="8">
    <source>
        <dbReference type="PROSITE" id="PS50089"/>
    </source>
</evidence>
<gene>
    <name evidence="11" type="ORF">BJ508DRAFT_325658</name>
</gene>
<dbReference type="GO" id="GO:0003676">
    <property type="term" value="F:nucleic acid binding"/>
    <property type="evidence" value="ECO:0007669"/>
    <property type="project" value="InterPro"/>
</dbReference>
<dbReference type="PROSITE" id="PS50089">
    <property type="entry name" value="ZF_RING_2"/>
    <property type="match status" value="1"/>
</dbReference>
<dbReference type="GO" id="GO:0016567">
    <property type="term" value="P:protein ubiquitination"/>
    <property type="evidence" value="ECO:0007669"/>
    <property type="project" value="InterPro"/>
</dbReference>
<feature type="domain" description="DWNN" evidence="10">
    <location>
        <begin position="5"/>
        <end position="78"/>
    </location>
</feature>
<proteinExistence type="predicted"/>
<feature type="domain" description="RING-type" evidence="8">
    <location>
        <begin position="312"/>
        <end position="352"/>
    </location>
</feature>
<dbReference type="Pfam" id="PF13696">
    <property type="entry name" value="zf-CCHC_2"/>
    <property type="match status" value="1"/>
</dbReference>
<feature type="domain" description="CCHC-type" evidence="9">
    <location>
        <begin position="201"/>
        <end position="215"/>
    </location>
</feature>
<feature type="region of interest" description="Disordered" evidence="7">
    <location>
        <begin position="172"/>
        <end position="191"/>
    </location>
</feature>
<feature type="compositionally biased region" description="Low complexity" evidence="7">
    <location>
        <begin position="453"/>
        <end position="498"/>
    </location>
</feature>
<evidence type="ECO:0000313" key="12">
    <source>
        <dbReference type="Proteomes" id="UP000275078"/>
    </source>
</evidence>
<dbReference type="GO" id="GO:0006511">
    <property type="term" value="P:ubiquitin-dependent protein catabolic process"/>
    <property type="evidence" value="ECO:0007669"/>
    <property type="project" value="TreeGrafter"/>
</dbReference>
<feature type="compositionally biased region" description="Low complexity" evidence="7">
    <location>
        <begin position="553"/>
        <end position="569"/>
    </location>
</feature>
<keyword evidence="5" id="KW-0539">Nucleus</keyword>
<dbReference type="FunFam" id="4.10.60.10:FF:000005">
    <property type="entry name" value="E3 ubiquitin-protein ligase RBBP6"/>
    <property type="match status" value="1"/>
</dbReference>
<dbReference type="SMART" id="SM01180">
    <property type="entry name" value="DWNN"/>
    <property type="match status" value="1"/>
</dbReference>
<keyword evidence="12" id="KW-1185">Reference proteome</keyword>
<evidence type="ECO:0000256" key="4">
    <source>
        <dbReference type="ARBA" id="ARBA00022833"/>
    </source>
</evidence>
<dbReference type="GO" id="GO:0005634">
    <property type="term" value="C:nucleus"/>
    <property type="evidence" value="ECO:0007669"/>
    <property type="project" value="UniProtKB-SubCell"/>
</dbReference>
<dbReference type="STRING" id="1160509.A0A3N4I8I2"/>
<evidence type="ECO:0000256" key="6">
    <source>
        <dbReference type="PROSITE-ProRule" id="PRU00047"/>
    </source>
</evidence>
<dbReference type="PROSITE" id="PS50158">
    <property type="entry name" value="ZF_CCHC"/>
    <property type="match status" value="1"/>
</dbReference>
<dbReference type="Gene3D" id="4.10.60.10">
    <property type="entry name" value="Zinc finger, CCHC-type"/>
    <property type="match status" value="1"/>
</dbReference>
<dbReference type="InterPro" id="IPR033489">
    <property type="entry name" value="RBBP6"/>
</dbReference>
<dbReference type="CDD" id="cd16620">
    <property type="entry name" value="vRING-HC-C4C4_RBBP6"/>
    <property type="match status" value="1"/>
</dbReference>
<evidence type="ECO:0000256" key="7">
    <source>
        <dbReference type="SAM" id="MobiDB-lite"/>
    </source>
</evidence>
<feature type="compositionally biased region" description="Low complexity" evidence="7">
    <location>
        <begin position="621"/>
        <end position="636"/>
    </location>
</feature>
<evidence type="ECO:0000256" key="5">
    <source>
        <dbReference type="ARBA" id="ARBA00023242"/>
    </source>
</evidence>
<feature type="compositionally biased region" description="Polar residues" evidence="7">
    <location>
        <begin position="119"/>
        <end position="128"/>
    </location>
</feature>
<dbReference type="OrthoDB" id="106784at2759"/>
<evidence type="ECO:0000259" key="9">
    <source>
        <dbReference type="PROSITE" id="PS50158"/>
    </source>
</evidence>
<evidence type="ECO:0000256" key="3">
    <source>
        <dbReference type="ARBA" id="ARBA00022771"/>
    </source>
</evidence>
<dbReference type="Proteomes" id="UP000275078">
    <property type="component" value="Unassembled WGS sequence"/>
</dbReference>
<dbReference type="GO" id="GO:0006397">
    <property type="term" value="P:mRNA processing"/>
    <property type="evidence" value="ECO:0007669"/>
    <property type="project" value="InterPro"/>
</dbReference>
<dbReference type="Gene3D" id="3.10.20.90">
    <property type="entry name" value="Phosphatidylinositol 3-kinase Catalytic Subunit, Chain A, domain 1"/>
    <property type="match status" value="1"/>
</dbReference>
<feature type="region of interest" description="Disordered" evidence="7">
    <location>
        <begin position="119"/>
        <end position="146"/>
    </location>
</feature>
<evidence type="ECO:0000256" key="2">
    <source>
        <dbReference type="ARBA" id="ARBA00022723"/>
    </source>
</evidence>
<dbReference type="InterPro" id="IPR036875">
    <property type="entry name" value="Znf_CCHC_sf"/>
</dbReference>
<feature type="compositionally biased region" description="Low complexity" evidence="7">
    <location>
        <begin position="410"/>
        <end position="440"/>
    </location>
</feature>
<dbReference type="PANTHER" id="PTHR15439:SF0">
    <property type="entry name" value="CELL DIVISION CYCLE AND APOPTOSIS REGULATOR PROTEIN 1-RELATED"/>
    <property type="match status" value="1"/>
</dbReference>
<keyword evidence="2" id="KW-0479">Metal-binding</keyword>
<name>A0A3N4I8I2_ASCIM</name>
<feature type="region of interest" description="Disordered" evidence="7">
    <location>
        <begin position="721"/>
        <end position="751"/>
    </location>
</feature>
<dbReference type="PROSITE" id="PS51282">
    <property type="entry name" value="DWNN"/>
    <property type="match status" value="1"/>
</dbReference>
<dbReference type="GO" id="GO:0008270">
    <property type="term" value="F:zinc ion binding"/>
    <property type="evidence" value="ECO:0007669"/>
    <property type="project" value="UniProtKB-KW"/>
</dbReference>
<feature type="compositionally biased region" description="Low complexity" evidence="7">
    <location>
        <begin position="604"/>
        <end position="613"/>
    </location>
</feature>
<feature type="compositionally biased region" description="Polar residues" evidence="7">
    <location>
        <begin position="570"/>
        <end position="581"/>
    </location>
</feature>
<feature type="compositionally biased region" description="Polar residues" evidence="7">
    <location>
        <begin position="391"/>
        <end position="407"/>
    </location>
</feature>